<dbReference type="EMBL" id="AP022567">
    <property type="protein sequence ID" value="BBX38533.1"/>
    <property type="molecule type" value="Genomic_DNA"/>
</dbReference>
<dbReference type="Proteomes" id="UP000465622">
    <property type="component" value="Chromosome"/>
</dbReference>
<keyword evidence="2" id="KW-1185">Reference proteome</keyword>
<protein>
    <submittedName>
        <fullName evidence="1">Uncharacterized protein</fullName>
    </submittedName>
</protein>
<dbReference type="RefSeq" id="WP_163642479.1">
    <property type="nucleotide sequence ID" value="NZ_AP022567.1"/>
</dbReference>
<evidence type="ECO:0000313" key="2">
    <source>
        <dbReference type="Proteomes" id="UP000465622"/>
    </source>
</evidence>
<accession>A0ABN5YKC5</accession>
<evidence type="ECO:0000313" key="1">
    <source>
        <dbReference type="EMBL" id="BBX38533.1"/>
    </source>
</evidence>
<organism evidence="1 2">
    <name type="scientific">Mycolicibacterium mageritense</name>
    <name type="common">Mycobacterium mageritense</name>
    <dbReference type="NCBI Taxonomy" id="53462"/>
    <lineage>
        <taxon>Bacteria</taxon>
        <taxon>Bacillati</taxon>
        <taxon>Actinomycetota</taxon>
        <taxon>Actinomycetes</taxon>
        <taxon>Mycobacteriales</taxon>
        <taxon>Mycobacteriaceae</taxon>
        <taxon>Mycolicibacterium</taxon>
    </lineage>
</organism>
<gene>
    <name evidence="1" type="ORF">MMAGJ_78150</name>
</gene>
<proteinExistence type="predicted"/>
<reference evidence="1 2" key="1">
    <citation type="journal article" date="2019" name="Emerg. Microbes Infect.">
        <title>Comprehensive subspecies identification of 175 nontuberculous mycobacteria species based on 7547 genomic profiles.</title>
        <authorList>
            <person name="Matsumoto Y."/>
            <person name="Kinjo T."/>
            <person name="Motooka D."/>
            <person name="Nabeya D."/>
            <person name="Jung N."/>
            <person name="Uechi K."/>
            <person name="Horii T."/>
            <person name="Iida T."/>
            <person name="Fujita J."/>
            <person name="Nakamura S."/>
        </authorList>
    </citation>
    <scope>NUCLEOTIDE SEQUENCE [LARGE SCALE GENOMIC DNA]</scope>
    <source>
        <strain evidence="1 2">JCM 12375</strain>
    </source>
</reference>
<name>A0ABN5YKC5_MYCME</name>
<sequence length="80" mass="8964">MLDPFWRCNLVVESRQTTSSSALRSKLGARDGFAAWATEVNEVLAEMEDRYPILADIRDDKVFAKMLSATGVNRDEGQGR</sequence>